<evidence type="ECO:0000313" key="3">
    <source>
        <dbReference type="Proteomes" id="UP000250235"/>
    </source>
</evidence>
<dbReference type="AlphaFoldDB" id="A0A2Z7DAQ6"/>
<gene>
    <name evidence="2" type="ORF">F511_27410</name>
</gene>
<name>A0A2Z7DAQ6_9LAMI</name>
<keyword evidence="3" id="KW-1185">Reference proteome</keyword>
<feature type="compositionally biased region" description="Polar residues" evidence="1">
    <location>
        <begin position="49"/>
        <end position="75"/>
    </location>
</feature>
<evidence type="ECO:0000256" key="1">
    <source>
        <dbReference type="SAM" id="MobiDB-lite"/>
    </source>
</evidence>
<dbReference type="EMBL" id="KQ987763">
    <property type="protein sequence ID" value="KZV56851.1"/>
    <property type="molecule type" value="Genomic_DNA"/>
</dbReference>
<feature type="region of interest" description="Disordered" evidence="1">
    <location>
        <begin position="44"/>
        <end position="75"/>
    </location>
</feature>
<evidence type="ECO:0000313" key="2">
    <source>
        <dbReference type="EMBL" id="KZV56851.1"/>
    </source>
</evidence>
<dbReference type="Proteomes" id="UP000250235">
    <property type="component" value="Unassembled WGS sequence"/>
</dbReference>
<reference evidence="2 3" key="1">
    <citation type="journal article" date="2015" name="Proc. Natl. Acad. Sci. U.S.A.">
        <title>The resurrection genome of Boea hygrometrica: A blueprint for survival of dehydration.</title>
        <authorList>
            <person name="Xiao L."/>
            <person name="Yang G."/>
            <person name="Zhang L."/>
            <person name="Yang X."/>
            <person name="Zhao S."/>
            <person name="Ji Z."/>
            <person name="Zhou Q."/>
            <person name="Hu M."/>
            <person name="Wang Y."/>
            <person name="Chen M."/>
            <person name="Xu Y."/>
            <person name="Jin H."/>
            <person name="Xiao X."/>
            <person name="Hu G."/>
            <person name="Bao F."/>
            <person name="Hu Y."/>
            <person name="Wan P."/>
            <person name="Li L."/>
            <person name="Deng X."/>
            <person name="Kuang T."/>
            <person name="Xiang C."/>
            <person name="Zhu J.K."/>
            <person name="Oliver M.J."/>
            <person name="He Y."/>
        </authorList>
    </citation>
    <scope>NUCLEOTIDE SEQUENCE [LARGE SCALE GENOMIC DNA]</scope>
    <source>
        <strain evidence="3">cv. XS01</strain>
    </source>
</reference>
<organism evidence="2 3">
    <name type="scientific">Dorcoceras hygrometricum</name>
    <dbReference type="NCBI Taxonomy" id="472368"/>
    <lineage>
        <taxon>Eukaryota</taxon>
        <taxon>Viridiplantae</taxon>
        <taxon>Streptophyta</taxon>
        <taxon>Embryophyta</taxon>
        <taxon>Tracheophyta</taxon>
        <taxon>Spermatophyta</taxon>
        <taxon>Magnoliopsida</taxon>
        <taxon>eudicotyledons</taxon>
        <taxon>Gunneridae</taxon>
        <taxon>Pentapetalae</taxon>
        <taxon>asterids</taxon>
        <taxon>lamiids</taxon>
        <taxon>Lamiales</taxon>
        <taxon>Gesneriaceae</taxon>
        <taxon>Didymocarpoideae</taxon>
        <taxon>Trichosporeae</taxon>
        <taxon>Loxocarpinae</taxon>
        <taxon>Dorcoceras</taxon>
    </lineage>
</organism>
<protein>
    <submittedName>
        <fullName evidence="2">Uncharacterized protein</fullName>
    </submittedName>
</protein>
<sequence length="75" mass="8183">MQISPPVARHDRAPRRGGISSRLRLIWLHQLPPSMGNVEEEIKMPPKRTISQGTGETSNTESIAQGSENPPLTAA</sequence>
<proteinExistence type="predicted"/>
<accession>A0A2Z7DAQ6</accession>
<feature type="region of interest" description="Disordered" evidence="1">
    <location>
        <begin position="1"/>
        <end position="21"/>
    </location>
</feature>